<reference evidence="5" key="1">
    <citation type="submission" date="2023-09" db="EMBL/GenBank/DDBJ databases">
        <title>30 novel species of actinomycetes from the DSMZ collection.</title>
        <authorList>
            <person name="Nouioui I."/>
        </authorList>
    </citation>
    <scope>NUCLEOTIDE SEQUENCE</scope>
    <source>
        <strain evidence="5">DSM 115977</strain>
    </source>
</reference>
<dbReference type="InterPro" id="IPR000524">
    <property type="entry name" value="Tscrpt_reg_HTH_GntR"/>
</dbReference>
<comment type="caution">
    <text evidence="5">The sequence shown here is derived from an EMBL/GenBank/DDBJ whole genome shotgun (WGS) entry which is preliminary data.</text>
</comment>
<name>A0ABU2X0X3_9ACTN</name>
<dbReference type="SUPFAM" id="SSF46785">
    <property type="entry name" value="Winged helix' DNA-binding domain"/>
    <property type="match status" value="1"/>
</dbReference>
<dbReference type="InterPro" id="IPR036390">
    <property type="entry name" value="WH_DNA-bd_sf"/>
</dbReference>
<dbReference type="PANTHER" id="PTHR44846">
    <property type="entry name" value="MANNOSYL-D-GLYCERATE TRANSPORT/METABOLISM SYSTEM REPRESSOR MNGR-RELATED"/>
    <property type="match status" value="1"/>
</dbReference>
<proteinExistence type="predicted"/>
<keyword evidence="3" id="KW-0804">Transcription</keyword>
<evidence type="ECO:0000313" key="6">
    <source>
        <dbReference type="Proteomes" id="UP001180973"/>
    </source>
</evidence>
<keyword evidence="2" id="KW-0238">DNA-binding</keyword>
<dbReference type="Proteomes" id="UP001180973">
    <property type="component" value="Unassembled WGS sequence"/>
</dbReference>
<evidence type="ECO:0000256" key="2">
    <source>
        <dbReference type="ARBA" id="ARBA00023125"/>
    </source>
</evidence>
<feature type="domain" description="HTH gntR-type" evidence="4">
    <location>
        <begin position="4"/>
        <end position="72"/>
    </location>
</feature>
<evidence type="ECO:0000259" key="4">
    <source>
        <dbReference type="PROSITE" id="PS50949"/>
    </source>
</evidence>
<accession>A0ABU2X0X3</accession>
<dbReference type="InterPro" id="IPR036388">
    <property type="entry name" value="WH-like_DNA-bd_sf"/>
</dbReference>
<dbReference type="PANTHER" id="PTHR44846:SF17">
    <property type="entry name" value="GNTR-FAMILY TRANSCRIPTIONAL REGULATOR"/>
    <property type="match status" value="1"/>
</dbReference>
<dbReference type="PROSITE" id="PS50949">
    <property type="entry name" value="HTH_GNTR"/>
    <property type="match status" value="1"/>
</dbReference>
<dbReference type="SMART" id="SM00345">
    <property type="entry name" value="HTH_GNTR"/>
    <property type="match status" value="1"/>
</dbReference>
<evidence type="ECO:0000313" key="5">
    <source>
        <dbReference type="EMBL" id="MDT0531786.1"/>
    </source>
</evidence>
<gene>
    <name evidence="5" type="ORF">RM555_22605</name>
</gene>
<protein>
    <submittedName>
        <fullName evidence="5">Winged helix-turn-helix domain-containing protein</fullName>
    </submittedName>
</protein>
<keyword evidence="6" id="KW-1185">Reference proteome</keyword>
<evidence type="ECO:0000256" key="3">
    <source>
        <dbReference type="ARBA" id="ARBA00023163"/>
    </source>
</evidence>
<dbReference type="InterPro" id="IPR050679">
    <property type="entry name" value="Bact_HTH_transcr_reg"/>
</dbReference>
<dbReference type="CDD" id="cd07377">
    <property type="entry name" value="WHTH_GntR"/>
    <property type="match status" value="1"/>
</dbReference>
<dbReference type="Gene3D" id="1.10.10.10">
    <property type="entry name" value="Winged helix-like DNA-binding domain superfamily/Winged helix DNA-binding domain"/>
    <property type="match status" value="1"/>
</dbReference>
<keyword evidence="1" id="KW-0805">Transcription regulation</keyword>
<dbReference type="Pfam" id="PF00392">
    <property type="entry name" value="GntR"/>
    <property type="match status" value="1"/>
</dbReference>
<sequence length="72" mass="7583">MPPSPKWVLLAEHIRNQIASGELPPGEKLPSTSELCQIHGVSAIVVRNAMLTLKAEGLVVGVPGVGVFVVDE</sequence>
<dbReference type="RefSeq" id="WP_311413617.1">
    <property type="nucleotide sequence ID" value="NZ_JAVRFL010000029.1"/>
</dbReference>
<dbReference type="EMBL" id="JAVRFL010000029">
    <property type="protein sequence ID" value="MDT0531786.1"/>
    <property type="molecule type" value="Genomic_DNA"/>
</dbReference>
<organism evidence="5 6">
    <name type="scientific">Micromonospora reichwaldensis</name>
    <dbReference type="NCBI Taxonomy" id="3075516"/>
    <lineage>
        <taxon>Bacteria</taxon>
        <taxon>Bacillati</taxon>
        <taxon>Actinomycetota</taxon>
        <taxon>Actinomycetes</taxon>
        <taxon>Micromonosporales</taxon>
        <taxon>Micromonosporaceae</taxon>
        <taxon>Micromonospora</taxon>
    </lineage>
</organism>
<evidence type="ECO:0000256" key="1">
    <source>
        <dbReference type="ARBA" id="ARBA00023015"/>
    </source>
</evidence>